<reference evidence="2 3" key="1">
    <citation type="journal article" date="2016" name="ISME J.">
        <title>Chasing the elusive Euryarchaeota class WSA2: genomes reveal a uniquely fastidious methyl-reducing methanogen.</title>
        <authorList>
            <person name="Nobu M.K."/>
            <person name="Narihiro T."/>
            <person name="Kuroda K."/>
            <person name="Mei R."/>
            <person name="Liu W.T."/>
        </authorList>
    </citation>
    <scope>NUCLEOTIDE SEQUENCE [LARGE SCALE GENOMIC DNA]</scope>
    <source>
        <strain evidence="2">U1lsi0528_Bin055</strain>
    </source>
</reference>
<organism evidence="2 3">
    <name type="scientific">Candidatus Methanofastidiosum methylothiophilum</name>
    <dbReference type="NCBI Taxonomy" id="1705564"/>
    <lineage>
        <taxon>Archaea</taxon>
        <taxon>Methanobacteriati</taxon>
        <taxon>Methanobacteriota</taxon>
        <taxon>Stenosarchaea group</taxon>
        <taxon>Candidatus Methanofastidiosia</taxon>
        <taxon>Candidatus Methanofastidiosales</taxon>
        <taxon>Candidatus Methanofastidiosaceae</taxon>
        <taxon>Candidatus Methanofastidiosum</taxon>
    </lineage>
</organism>
<gene>
    <name evidence="2" type="ORF">AMQ22_02266</name>
</gene>
<evidence type="ECO:0008006" key="4">
    <source>
        <dbReference type="Google" id="ProtNLM"/>
    </source>
</evidence>
<dbReference type="EMBL" id="LNGC01000254">
    <property type="protein sequence ID" value="KYC44852.1"/>
    <property type="molecule type" value="Genomic_DNA"/>
</dbReference>
<keyword evidence="1" id="KW-0812">Transmembrane</keyword>
<sequence length="296" mass="33246">MEKDDLLKIVVIGGIIIAVVMASQNMNAQQNTFHNNVMINSGKQKMASVICIGGDYTAPLRDLSGVYQDQKSYIDFLDILNELGIIDTTTRFVFKDKDATYDNIQKATDKMLSGYDVVSFWYSGHGINGVGKGQLLVLPTFDLSRKSIVEKFQSSSNRLQIVYNDSCATLGSHGISRATAPATPKIPEGRQTPEELKRVYSLLMLNHYGLFDVSSSNPNSNGGLGCVSYDTMEGGIFTRSFLRRQLIENPIDSFQVMFSRTYNTIKQMIQQWKSESKEWNPQCEQDPVVFNYPRKI</sequence>
<dbReference type="Proteomes" id="UP000075398">
    <property type="component" value="Unassembled WGS sequence"/>
</dbReference>
<protein>
    <recommendedName>
        <fullName evidence="4">Caspase domain protein</fullName>
    </recommendedName>
</protein>
<evidence type="ECO:0000313" key="2">
    <source>
        <dbReference type="EMBL" id="KYC44852.1"/>
    </source>
</evidence>
<proteinExistence type="predicted"/>
<feature type="transmembrane region" description="Helical" evidence="1">
    <location>
        <begin position="6"/>
        <end position="23"/>
    </location>
</feature>
<dbReference type="AlphaFoldDB" id="A0A150IIT2"/>
<dbReference type="Gene3D" id="3.40.50.1460">
    <property type="match status" value="1"/>
</dbReference>
<keyword evidence="1" id="KW-1133">Transmembrane helix</keyword>
<evidence type="ECO:0000256" key="1">
    <source>
        <dbReference type="SAM" id="Phobius"/>
    </source>
</evidence>
<keyword evidence="1" id="KW-0472">Membrane</keyword>
<evidence type="ECO:0000313" key="3">
    <source>
        <dbReference type="Proteomes" id="UP000075398"/>
    </source>
</evidence>
<name>A0A150IIT2_9EURY</name>
<comment type="caution">
    <text evidence="2">The sequence shown here is derived from an EMBL/GenBank/DDBJ whole genome shotgun (WGS) entry which is preliminary data.</text>
</comment>
<accession>A0A150IIT2</accession>